<dbReference type="Proteomes" id="UP000578449">
    <property type="component" value="Unassembled WGS sequence"/>
</dbReference>
<evidence type="ECO:0000256" key="4">
    <source>
        <dbReference type="ARBA" id="ARBA00022692"/>
    </source>
</evidence>
<reference evidence="10 11" key="1">
    <citation type="submission" date="2020-08" db="EMBL/GenBank/DDBJ databases">
        <title>Genomic Encyclopedia of Type Strains, Phase IV (KMG-IV): sequencing the most valuable type-strain genomes for metagenomic binning, comparative biology and taxonomic classification.</title>
        <authorList>
            <person name="Goeker M."/>
        </authorList>
    </citation>
    <scope>NUCLEOTIDE SEQUENCE [LARGE SCALE GENOMIC DNA]</scope>
    <source>
        <strain evidence="10 11">DSM 45615</strain>
    </source>
</reference>
<dbReference type="RefSeq" id="WP_185052096.1">
    <property type="nucleotide sequence ID" value="NZ_BAABIX010000068.1"/>
</dbReference>
<feature type="domain" description="ABC transmembrane type-1" evidence="9">
    <location>
        <begin position="93"/>
        <end position="309"/>
    </location>
</feature>
<feature type="region of interest" description="Disordered" evidence="8">
    <location>
        <begin position="1"/>
        <end position="24"/>
    </location>
</feature>
<dbReference type="InterPro" id="IPR000515">
    <property type="entry name" value="MetI-like"/>
</dbReference>
<feature type="transmembrane region" description="Helical" evidence="7">
    <location>
        <begin position="228"/>
        <end position="251"/>
    </location>
</feature>
<comment type="subcellular location">
    <subcellularLocation>
        <location evidence="1 7">Cell membrane</location>
        <topology evidence="1 7">Multi-pass membrane protein</topology>
    </subcellularLocation>
</comment>
<dbReference type="Pfam" id="PF00528">
    <property type="entry name" value="BPD_transp_1"/>
    <property type="match status" value="1"/>
</dbReference>
<sequence length="318" mass="34934">MTLTRNPPRAAAPDRRRRGVRPASRSRSRALPYVLLLPAALGILGTLVYPVFQLVALSFQRENLADLIRRTTTWVGLDNYTRTLTDPQFWTVLPRTIAFALTCAGLTLLIGTLCALLLRAASPWARLALSSGLVVAWATPVFIGAVIWRWLFDSEFGVVNHLLTVTGLCECRGHGWFLTGGQATFVLVVIIVWGAVPFVALSVYGGLLTVPPELHEAARVDGAGATRIFFSITFPLLRPVYTILLVLSLIWDMKVFPQIWFTTKGGPYESTVMLGVYIYNKGINASQFGAASSIAVLMTLLLVGLSWLYVRALRQEAS</sequence>
<feature type="transmembrane region" description="Helical" evidence="7">
    <location>
        <begin position="97"/>
        <end position="118"/>
    </location>
</feature>
<feature type="transmembrane region" description="Helical" evidence="7">
    <location>
        <begin position="30"/>
        <end position="52"/>
    </location>
</feature>
<evidence type="ECO:0000256" key="3">
    <source>
        <dbReference type="ARBA" id="ARBA00022475"/>
    </source>
</evidence>
<dbReference type="PANTHER" id="PTHR43227:SF8">
    <property type="entry name" value="DIACETYLCHITOBIOSE UPTAKE SYSTEM PERMEASE PROTEIN DASB"/>
    <property type="match status" value="1"/>
</dbReference>
<evidence type="ECO:0000256" key="8">
    <source>
        <dbReference type="SAM" id="MobiDB-lite"/>
    </source>
</evidence>
<keyword evidence="2 7" id="KW-0813">Transport</keyword>
<evidence type="ECO:0000256" key="1">
    <source>
        <dbReference type="ARBA" id="ARBA00004651"/>
    </source>
</evidence>
<keyword evidence="3" id="KW-1003">Cell membrane</keyword>
<dbReference type="PROSITE" id="PS50928">
    <property type="entry name" value="ABC_TM1"/>
    <property type="match status" value="1"/>
</dbReference>
<comment type="similarity">
    <text evidence="7">Belongs to the binding-protein-dependent transport system permease family.</text>
</comment>
<dbReference type="AlphaFoldDB" id="A0A840P643"/>
<feature type="compositionally biased region" description="Low complexity" evidence="8">
    <location>
        <begin position="1"/>
        <end position="11"/>
    </location>
</feature>
<dbReference type="Gene3D" id="1.10.3720.10">
    <property type="entry name" value="MetI-like"/>
    <property type="match status" value="1"/>
</dbReference>
<feature type="transmembrane region" description="Helical" evidence="7">
    <location>
        <begin position="127"/>
        <end position="151"/>
    </location>
</feature>
<dbReference type="GO" id="GO:0055085">
    <property type="term" value="P:transmembrane transport"/>
    <property type="evidence" value="ECO:0007669"/>
    <property type="project" value="InterPro"/>
</dbReference>
<dbReference type="SUPFAM" id="SSF161098">
    <property type="entry name" value="MetI-like"/>
    <property type="match status" value="1"/>
</dbReference>
<dbReference type="PANTHER" id="PTHR43227">
    <property type="entry name" value="BLL4140 PROTEIN"/>
    <property type="match status" value="1"/>
</dbReference>
<evidence type="ECO:0000256" key="7">
    <source>
        <dbReference type="RuleBase" id="RU363032"/>
    </source>
</evidence>
<dbReference type="GO" id="GO:0005886">
    <property type="term" value="C:plasma membrane"/>
    <property type="evidence" value="ECO:0007669"/>
    <property type="project" value="UniProtKB-SubCell"/>
</dbReference>
<evidence type="ECO:0000256" key="5">
    <source>
        <dbReference type="ARBA" id="ARBA00022989"/>
    </source>
</evidence>
<protein>
    <submittedName>
        <fullName evidence="10">N,N'-diacetylchitobiose transport system permease protein</fullName>
    </submittedName>
</protein>
<organism evidence="10 11">
    <name type="scientific">Thermocatellispora tengchongensis</name>
    <dbReference type="NCBI Taxonomy" id="1073253"/>
    <lineage>
        <taxon>Bacteria</taxon>
        <taxon>Bacillati</taxon>
        <taxon>Actinomycetota</taxon>
        <taxon>Actinomycetes</taxon>
        <taxon>Streptosporangiales</taxon>
        <taxon>Streptosporangiaceae</taxon>
        <taxon>Thermocatellispora</taxon>
    </lineage>
</organism>
<dbReference type="EMBL" id="JACHGN010000010">
    <property type="protein sequence ID" value="MBB5135138.1"/>
    <property type="molecule type" value="Genomic_DNA"/>
</dbReference>
<evidence type="ECO:0000256" key="6">
    <source>
        <dbReference type="ARBA" id="ARBA00023136"/>
    </source>
</evidence>
<keyword evidence="5 7" id="KW-1133">Transmembrane helix</keyword>
<feature type="compositionally biased region" description="Basic residues" evidence="8">
    <location>
        <begin position="15"/>
        <end position="24"/>
    </location>
</feature>
<name>A0A840P643_9ACTN</name>
<feature type="transmembrane region" description="Helical" evidence="7">
    <location>
        <begin position="185"/>
        <end position="207"/>
    </location>
</feature>
<evidence type="ECO:0000259" key="9">
    <source>
        <dbReference type="PROSITE" id="PS50928"/>
    </source>
</evidence>
<keyword evidence="11" id="KW-1185">Reference proteome</keyword>
<feature type="transmembrane region" description="Helical" evidence="7">
    <location>
        <begin position="288"/>
        <end position="310"/>
    </location>
</feature>
<proteinExistence type="inferred from homology"/>
<accession>A0A840P643</accession>
<gene>
    <name evidence="10" type="ORF">HNP84_004874</name>
</gene>
<evidence type="ECO:0000256" key="2">
    <source>
        <dbReference type="ARBA" id="ARBA00022448"/>
    </source>
</evidence>
<evidence type="ECO:0000313" key="10">
    <source>
        <dbReference type="EMBL" id="MBB5135138.1"/>
    </source>
</evidence>
<dbReference type="InterPro" id="IPR050809">
    <property type="entry name" value="UgpAE/MalFG_permease"/>
</dbReference>
<evidence type="ECO:0000313" key="11">
    <source>
        <dbReference type="Proteomes" id="UP000578449"/>
    </source>
</evidence>
<comment type="caution">
    <text evidence="10">The sequence shown here is derived from an EMBL/GenBank/DDBJ whole genome shotgun (WGS) entry which is preliminary data.</text>
</comment>
<dbReference type="CDD" id="cd06261">
    <property type="entry name" value="TM_PBP2"/>
    <property type="match status" value="1"/>
</dbReference>
<keyword evidence="6 7" id="KW-0472">Membrane</keyword>
<dbReference type="InterPro" id="IPR035906">
    <property type="entry name" value="MetI-like_sf"/>
</dbReference>
<keyword evidence="4 7" id="KW-0812">Transmembrane</keyword>